<gene>
    <name evidence="1" type="ORF">EZJ19_00265</name>
</gene>
<proteinExistence type="predicted"/>
<organism evidence="1 2">
    <name type="scientific">Parasulfuritortus cantonensis</name>
    <dbReference type="NCBI Taxonomy" id="2528202"/>
    <lineage>
        <taxon>Bacteria</taxon>
        <taxon>Pseudomonadati</taxon>
        <taxon>Pseudomonadota</taxon>
        <taxon>Betaproteobacteria</taxon>
        <taxon>Nitrosomonadales</taxon>
        <taxon>Thiobacillaceae</taxon>
        <taxon>Parasulfuritortus</taxon>
    </lineage>
</organism>
<dbReference type="OrthoDB" id="9133488at2"/>
<name>A0A4R1BRG2_9PROT</name>
<protein>
    <submittedName>
        <fullName evidence="1">Uncharacterized protein</fullName>
    </submittedName>
</protein>
<accession>A0A4R1BRG2</accession>
<dbReference type="EMBL" id="SJZB01000001">
    <property type="protein sequence ID" value="TCJ20369.1"/>
    <property type="molecule type" value="Genomic_DNA"/>
</dbReference>
<dbReference type="AlphaFoldDB" id="A0A4R1BRG2"/>
<reference evidence="1 2" key="1">
    <citation type="submission" date="2019-03" db="EMBL/GenBank/DDBJ databases">
        <title>Genome sequence of Thiobacillaceae bacterium LSR1, a sulfur-oxidizing bacterium isolated from freshwater sediment.</title>
        <authorList>
            <person name="Li S."/>
        </authorList>
    </citation>
    <scope>NUCLEOTIDE SEQUENCE [LARGE SCALE GENOMIC DNA]</scope>
    <source>
        <strain evidence="1 2">LSR1</strain>
    </source>
</reference>
<sequence>MEGVLGARNIPLRGAKEMQGMSRQTSNNPSLGHTMMPLENYGSLMQTIRERFDVIGQLKASHAADFARAESAAFHGRKIVEGTAFACLVAIENGLTTIPRDAKGQWNAEDIFKNLKKKGLEVLPSPSVIRPATPDEEKEHGVKTTIEGLPERRLTHDELIAIYQRLHGWAHELNPYTWVEHDTFYAKHSPALWSDLERLERFLERHFISIRGKGFYCTLRDKNDGQTKVLPLQK</sequence>
<keyword evidence="2" id="KW-1185">Reference proteome</keyword>
<comment type="caution">
    <text evidence="1">The sequence shown here is derived from an EMBL/GenBank/DDBJ whole genome shotgun (WGS) entry which is preliminary data.</text>
</comment>
<dbReference type="RefSeq" id="WP_131444307.1">
    <property type="nucleotide sequence ID" value="NZ_SJZB01000001.1"/>
</dbReference>
<evidence type="ECO:0000313" key="2">
    <source>
        <dbReference type="Proteomes" id="UP000295443"/>
    </source>
</evidence>
<dbReference type="Proteomes" id="UP000295443">
    <property type="component" value="Unassembled WGS sequence"/>
</dbReference>
<evidence type="ECO:0000313" key="1">
    <source>
        <dbReference type="EMBL" id="TCJ20369.1"/>
    </source>
</evidence>